<protein>
    <submittedName>
        <fullName evidence="2">GL14727</fullName>
    </submittedName>
</protein>
<dbReference type="AlphaFoldDB" id="B4GVV3"/>
<sequence length="177" mass="20428">MKTFPCAVWKEFLLRGKKELRQRLILPVIEEAESAEFEEEWSTAWGTPECLSSLLWNLVVEETRNMSPRHQTRRLEKWPEGKAVITVDTSDNNEALTPVEDEKGRKRENQTTQTGEPAECEVLGDFVGDCRARGGKNRDRANRDLCERKECRRKECSNDRQENAGHGHGREDRVDGE</sequence>
<evidence type="ECO:0000256" key="1">
    <source>
        <dbReference type="SAM" id="MobiDB-lite"/>
    </source>
</evidence>
<organism evidence="3">
    <name type="scientific">Drosophila persimilis</name>
    <name type="common">Fruit fly</name>
    <dbReference type="NCBI Taxonomy" id="7234"/>
    <lineage>
        <taxon>Eukaryota</taxon>
        <taxon>Metazoa</taxon>
        <taxon>Ecdysozoa</taxon>
        <taxon>Arthropoda</taxon>
        <taxon>Hexapoda</taxon>
        <taxon>Insecta</taxon>
        <taxon>Pterygota</taxon>
        <taxon>Neoptera</taxon>
        <taxon>Endopterygota</taxon>
        <taxon>Diptera</taxon>
        <taxon>Brachycera</taxon>
        <taxon>Muscomorpha</taxon>
        <taxon>Ephydroidea</taxon>
        <taxon>Drosophilidae</taxon>
        <taxon>Drosophila</taxon>
        <taxon>Sophophora</taxon>
    </lineage>
</organism>
<evidence type="ECO:0000313" key="3">
    <source>
        <dbReference type="Proteomes" id="UP000008744"/>
    </source>
</evidence>
<keyword evidence="3" id="KW-1185">Reference proteome</keyword>
<gene>
    <name evidence="2" type="primary">Dper\GL14727</name>
    <name evidence="2" type="ORF">Dper_GL14727</name>
</gene>
<dbReference type="Proteomes" id="UP000008744">
    <property type="component" value="Unassembled WGS sequence"/>
</dbReference>
<feature type="region of interest" description="Disordered" evidence="1">
    <location>
        <begin position="152"/>
        <end position="177"/>
    </location>
</feature>
<dbReference type="EMBL" id="CH479193">
    <property type="protein sequence ID" value="EDW26798.1"/>
    <property type="molecule type" value="Genomic_DNA"/>
</dbReference>
<reference evidence="2 3" key="1">
    <citation type="journal article" date="2007" name="Nature">
        <title>Evolution of genes and genomes on the Drosophila phylogeny.</title>
        <authorList>
            <consortium name="Drosophila 12 Genomes Consortium"/>
            <person name="Clark A.G."/>
            <person name="Eisen M.B."/>
            <person name="Smith D.R."/>
            <person name="Bergman C.M."/>
            <person name="Oliver B."/>
            <person name="Markow T.A."/>
            <person name="Kaufman T.C."/>
            <person name="Kellis M."/>
            <person name="Gelbart W."/>
            <person name="Iyer V.N."/>
            <person name="Pollard D.A."/>
            <person name="Sackton T.B."/>
            <person name="Larracuente A.M."/>
            <person name="Singh N.D."/>
            <person name="Abad J.P."/>
            <person name="Abt D.N."/>
            <person name="Adryan B."/>
            <person name="Aguade M."/>
            <person name="Akashi H."/>
            <person name="Anderson W.W."/>
            <person name="Aquadro C.F."/>
            <person name="Ardell D.H."/>
            <person name="Arguello R."/>
            <person name="Artieri C.G."/>
            <person name="Barbash D.A."/>
            <person name="Barker D."/>
            <person name="Barsanti P."/>
            <person name="Batterham P."/>
            <person name="Batzoglou S."/>
            <person name="Begun D."/>
            <person name="Bhutkar A."/>
            <person name="Blanco E."/>
            <person name="Bosak S.A."/>
            <person name="Bradley R.K."/>
            <person name="Brand A.D."/>
            <person name="Brent M.R."/>
            <person name="Brooks A.N."/>
            <person name="Brown R.H."/>
            <person name="Butlin R.K."/>
            <person name="Caggese C."/>
            <person name="Calvi B.R."/>
            <person name="Bernardo de Carvalho A."/>
            <person name="Caspi A."/>
            <person name="Castrezana S."/>
            <person name="Celniker S.E."/>
            <person name="Chang J.L."/>
            <person name="Chapple C."/>
            <person name="Chatterji S."/>
            <person name="Chinwalla A."/>
            <person name="Civetta A."/>
            <person name="Clifton S.W."/>
            <person name="Comeron J.M."/>
            <person name="Costello J.C."/>
            <person name="Coyne J.A."/>
            <person name="Daub J."/>
            <person name="David R.G."/>
            <person name="Delcher A.L."/>
            <person name="Delehaunty K."/>
            <person name="Do C.B."/>
            <person name="Ebling H."/>
            <person name="Edwards K."/>
            <person name="Eickbush T."/>
            <person name="Evans J.D."/>
            <person name="Filipski A."/>
            <person name="Findeiss S."/>
            <person name="Freyhult E."/>
            <person name="Fulton L."/>
            <person name="Fulton R."/>
            <person name="Garcia A.C."/>
            <person name="Gardiner A."/>
            <person name="Garfield D.A."/>
            <person name="Garvin B.E."/>
            <person name="Gibson G."/>
            <person name="Gilbert D."/>
            <person name="Gnerre S."/>
            <person name="Godfrey J."/>
            <person name="Good R."/>
            <person name="Gotea V."/>
            <person name="Gravely B."/>
            <person name="Greenberg A.J."/>
            <person name="Griffiths-Jones S."/>
            <person name="Gross S."/>
            <person name="Guigo R."/>
            <person name="Gustafson E.A."/>
            <person name="Haerty W."/>
            <person name="Hahn M.W."/>
            <person name="Halligan D.L."/>
            <person name="Halpern A.L."/>
            <person name="Halter G.M."/>
            <person name="Han M.V."/>
            <person name="Heger A."/>
            <person name="Hillier L."/>
            <person name="Hinrichs A.S."/>
            <person name="Holmes I."/>
            <person name="Hoskins R.A."/>
            <person name="Hubisz M.J."/>
            <person name="Hultmark D."/>
            <person name="Huntley M.A."/>
            <person name="Jaffe D.B."/>
            <person name="Jagadeeshan S."/>
            <person name="Jeck W.R."/>
            <person name="Johnson J."/>
            <person name="Jones C.D."/>
            <person name="Jordan W.C."/>
            <person name="Karpen G.H."/>
            <person name="Kataoka E."/>
            <person name="Keightley P.D."/>
            <person name="Kheradpour P."/>
            <person name="Kirkness E.F."/>
            <person name="Koerich L.B."/>
            <person name="Kristiansen K."/>
            <person name="Kudrna D."/>
            <person name="Kulathinal R.J."/>
            <person name="Kumar S."/>
            <person name="Kwok R."/>
            <person name="Lander E."/>
            <person name="Langley C.H."/>
            <person name="Lapoint R."/>
            <person name="Lazzaro B.P."/>
            <person name="Lee S.J."/>
            <person name="Levesque L."/>
            <person name="Li R."/>
            <person name="Lin C.F."/>
            <person name="Lin M.F."/>
            <person name="Lindblad-Toh K."/>
            <person name="Llopart A."/>
            <person name="Long M."/>
            <person name="Low L."/>
            <person name="Lozovsky E."/>
            <person name="Lu J."/>
            <person name="Luo M."/>
            <person name="Machado C.A."/>
            <person name="Makalowski W."/>
            <person name="Marzo M."/>
            <person name="Matsuda M."/>
            <person name="Matzkin L."/>
            <person name="McAllister B."/>
            <person name="McBride C.S."/>
            <person name="McKernan B."/>
            <person name="McKernan K."/>
            <person name="Mendez-Lago M."/>
            <person name="Minx P."/>
            <person name="Mollenhauer M.U."/>
            <person name="Montooth K."/>
            <person name="Mount S.M."/>
            <person name="Mu X."/>
            <person name="Myers E."/>
            <person name="Negre B."/>
            <person name="Newfeld S."/>
            <person name="Nielsen R."/>
            <person name="Noor M.A."/>
            <person name="O'Grady P."/>
            <person name="Pachter L."/>
            <person name="Papaceit M."/>
            <person name="Parisi M.J."/>
            <person name="Parisi M."/>
            <person name="Parts L."/>
            <person name="Pedersen J.S."/>
            <person name="Pesole G."/>
            <person name="Phillippy A.M."/>
            <person name="Ponting C.P."/>
            <person name="Pop M."/>
            <person name="Porcelli D."/>
            <person name="Powell J.R."/>
            <person name="Prohaska S."/>
            <person name="Pruitt K."/>
            <person name="Puig M."/>
            <person name="Quesneville H."/>
            <person name="Ram K.R."/>
            <person name="Rand D."/>
            <person name="Rasmussen M.D."/>
            <person name="Reed L.K."/>
            <person name="Reenan R."/>
            <person name="Reily A."/>
            <person name="Remington K.A."/>
            <person name="Rieger T.T."/>
            <person name="Ritchie M.G."/>
            <person name="Robin C."/>
            <person name="Rogers Y.H."/>
            <person name="Rohde C."/>
            <person name="Rozas J."/>
            <person name="Rubenfield M.J."/>
            <person name="Ruiz A."/>
            <person name="Russo S."/>
            <person name="Salzberg S.L."/>
            <person name="Sanchez-Gracia A."/>
            <person name="Saranga D.J."/>
            <person name="Sato H."/>
            <person name="Schaeffer S.W."/>
            <person name="Schatz M.C."/>
            <person name="Schlenke T."/>
            <person name="Schwartz R."/>
            <person name="Segarra C."/>
            <person name="Singh R.S."/>
            <person name="Sirot L."/>
            <person name="Sirota M."/>
            <person name="Sisneros N.B."/>
            <person name="Smith C.D."/>
            <person name="Smith T.F."/>
            <person name="Spieth J."/>
            <person name="Stage D.E."/>
            <person name="Stark A."/>
            <person name="Stephan W."/>
            <person name="Strausberg R.L."/>
            <person name="Strempel S."/>
            <person name="Sturgill D."/>
            <person name="Sutton G."/>
            <person name="Sutton G.G."/>
            <person name="Tao W."/>
            <person name="Teichmann S."/>
            <person name="Tobari Y.N."/>
            <person name="Tomimura Y."/>
            <person name="Tsolas J.M."/>
            <person name="Valente V.L."/>
            <person name="Venter E."/>
            <person name="Venter J.C."/>
            <person name="Vicario S."/>
            <person name="Vieira F.G."/>
            <person name="Vilella A.J."/>
            <person name="Villasante A."/>
            <person name="Walenz B."/>
            <person name="Wang J."/>
            <person name="Wasserman M."/>
            <person name="Watts T."/>
            <person name="Wilson D."/>
            <person name="Wilson R.K."/>
            <person name="Wing R.A."/>
            <person name="Wolfner M.F."/>
            <person name="Wong A."/>
            <person name="Wong G.K."/>
            <person name="Wu C.I."/>
            <person name="Wu G."/>
            <person name="Yamamoto D."/>
            <person name="Yang H.P."/>
            <person name="Yang S.P."/>
            <person name="Yorke J.A."/>
            <person name="Yoshida K."/>
            <person name="Zdobnov E."/>
            <person name="Zhang P."/>
            <person name="Zhang Y."/>
            <person name="Zimin A.V."/>
            <person name="Baldwin J."/>
            <person name="Abdouelleil A."/>
            <person name="Abdulkadir J."/>
            <person name="Abebe A."/>
            <person name="Abera B."/>
            <person name="Abreu J."/>
            <person name="Acer S.C."/>
            <person name="Aftuck L."/>
            <person name="Alexander A."/>
            <person name="An P."/>
            <person name="Anderson E."/>
            <person name="Anderson S."/>
            <person name="Arachi H."/>
            <person name="Azer M."/>
            <person name="Bachantsang P."/>
            <person name="Barry A."/>
            <person name="Bayul T."/>
            <person name="Berlin A."/>
            <person name="Bessette D."/>
            <person name="Bloom T."/>
            <person name="Blye J."/>
            <person name="Boguslavskiy L."/>
            <person name="Bonnet C."/>
            <person name="Boukhgalter B."/>
            <person name="Bourzgui I."/>
            <person name="Brown A."/>
            <person name="Cahill P."/>
            <person name="Channer S."/>
            <person name="Cheshatsang Y."/>
            <person name="Chuda L."/>
            <person name="Citroen M."/>
            <person name="Collymore A."/>
            <person name="Cooke P."/>
            <person name="Costello M."/>
            <person name="D'Aco K."/>
            <person name="Daza R."/>
            <person name="De Haan G."/>
            <person name="DeGray S."/>
            <person name="DeMaso C."/>
            <person name="Dhargay N."/>
            <person name="Dooley K."/>
            <person name="Dooley E."/>
            <person name="Doricent M."/>
            <person name="Dorje P."/>
            <person name="Dorjee K."/>
            <person name="Dupes A."/>
            <person name="Elong R."/>
            <person name="Falk J."/>
            <person name="Farina A."/>
            <person name="Faro S."/>
            <person name="Ferguson D."/>
            <person name="Fisher S."/>
            <person name="Foley C.D."/>
            <person name="Franke A."/>
            <person name="Friedrich D."/>
            <person name="Gadbois L."/>
            <person name="Gearin G."/>
            <person name="Gearin C.R."/>
            <person name="Giannoukos G."/>
            <person name="Goode T."/>
            <person name="Graham J."/>
            <person name="Grandbois E."/>
            <person name="Grewal S."/>
            <person name="Gyaltsen K."/>
            <person name="Hafez N."/>
            <person name="Hagos B."/>
            <person name="Hall J."/>
            <person name="Henson C."/>
            <person name="Hollinger A."/>
            <person name="Honan T."/>
            <person name="Huard M.D."/>
            <person name="Hughes L."/>
            <person name="Hurhula B."/>
            <person name="Husby M.E."/>
            <person name="Kamat A."/>
            <person name="Kanga B."/>
            <person name="Kashin S."/>
            <person name="Khazanovich D."/>
            <person name="Kisner P."/>
            <person name="Lance K."/>
            <person name="Lara M."/>
            <person name="Lee W."/>
            <person name="Lennon N."/>
            <person name="Letendre F."/>
            <person name="LeVine R."/>
            <person name="Lipovsky A."/>
            <person name="Liu X."/>
            <person name="Liu J."/>
            <person name="Liu S."/>
            <person name="Lokyitsang T."/>
            <person name="Lokyitsang Y."/>
            <person name="Lubonja R."/>
            <person name="Lui A."/>
            <person name="MacDonald P."/>
            <person name="Magnisalis V."/>
            <person name="Maru K."/>
            <person name="Matthews C."/>
            <person name="McCusker W."/>
            <person name="McDonough S."/>
            <person name="Mehta T."/>
            <person name="Meldrim J."/>
            <person name="Meneus L."/>
            <person name="Mihai O."/>
            <person name="Mihalev A."/>
            <person name="Mihova T."/>
            <person name="Mittelman R."/>
            <person name="Mlenga V."/>
            <person name="Montmayeur A."/>
            <person name="Mulrain L."/>
            <person name="Navidi A."/>
            <person name="Naylor J."/>
            <person name="Negash T."/>
            <person name="Nguyen T."/>
            <person name="Nguyen N."/>
            <person name="Nicol R."/>
            <person name="Norbu C."/>
            <person name="Norbu N."/>
            <person name="Novod N."/>
            <person name="O'Neill B."/>
            <person name="Osman S."/>
            <person name="Markiewicz E."/>
            <person name="Oyono O.L."/>
            <person name="Patti C."/>
            <person name="Phunkhang P."/>
            <person name="Pierre F."/>
            <person name="Priest M."/>
            <person name="Raghuraman S."/>
            <person name="Rege F."/>
            <person name="Reyes R."/>
            <person name="Rise C."/>
            <person name="Rogov P."/>
            <person name="Ross K."/>
            <person name="Ryan E."/>
            <person name="Settipalli S."/>
            <person name="Shea T."/>
            <person name="Sherpa N."/>
            <person name="Shi L."/>
            <person name="Shih D."/>
            <person name="Sparrow T."/>
            <person name="Spaulding J."/>
            <person name="Stalker J."/>
            <person name="Stange-Thomann N."/>
            <person name="Stavropoulos S."/>
            <person name="Stone C."/>
            <person name="Strader C."/>
            <person name="Tesfaye S."/>
            <person name="Thomson T."/>
            <person name="Thoulutsang Y."/>
            <person name="Thoulutsang D."/>
            <person name="Topham K."/>
            <person name="Topping I."/>
            <person name="Tsamla T."/>
            <person name="Vassiliev H."/>
            <person name="Vo A."/>
            <person name="Wangchuk T."/>
            <person name="Wangdi T."/>
            <person name="Weiand M."/>
            <person name="Wilkinson J."/>
            <person name="Wilson A."/>
            <person name="Yadav S."/>
            <person name="Young G."/>
            <person name="Yu Q."/>
            <person name="Zembek L."/>
            <person name="Zhong D."/>
            <person name="Zimmer A."/>
            <person name="Zwirko Z."/>
            <person name="Jaffe D.B."/>
            <person name="Alvarez P."/>
            <person name="Brockman W."/>
            <person name="Butler J."/>
            <person name="Chin C."/>
            <person name="Gnerre S."/>
            <person name="Grabherr M."/>
            <person name="Kleber M."/>
            <person name="Mauceli E."/>
            <person name="MacCallum I."/>
        </authorList>
    </citation>
    <scope>NUCLEOTIDE SEQUENCE [LARGE SCALE GENOMIC DNA]</scope>
    <source>
        <strain evidence="3">MSH-3 / Tucson 14011-0111.49</strain>
    </source>
</reference>
<feature type="compositionally biased region" description="Basic and acidic residues" evidence="1">
    <location>
        <begin position="100"/>
        <end position="109"/>
    </location>
</feature>
<accession>B4GVV3</accession>
<dbReference type="HOGENOM" id="CLU_1519437_0_0_1"/>
<feature type="region of interest" description="Disordered" evidence="1">
    <location>
        <begin position="87"/>
        <end position="118"/>
    </location>
</feature>
<evidence type="ECO:0000313" key="2">
    <source>
        <dbReference type="EMBL" id="EDW26798.1"/>
    </source>
</evidence>
<proteinExistence type="predicted"/>
<name>B4GVV3_DROPE</name>